<dbReference type="Pfam" id="PF00583">
    <property type="entry name" value="Acetyltransf_1"/>
    <property type="match status" value="1"/>
</dbReference>
<proteinExistence type="predicted"/>
<dbReference type="InterPro" id="IPR016181">
    <property type="entry name" value="Acyl_CoA_acyltransferase"/>
</dbReference>
<dbReference type="Gene3D" id="3.40.630.30">
    <property type="match status" value="1"/>
</dbReference>
<gene>
    <name evidence="2" type="ORF">SAMN05660462_01096</name>
</gene>
<evidence type="ECO:0000259" key="1">
    <source>
        <dbReference type="PROSITE" id="PS51186"/>
    </source>
</evidence>
<dbReference type="InterPro" id="IPR000182">
    <property type="entry name" value="GNAT_dom"/>
</dbReference>
<dbReference type="STRING" id="415015.SAMN05660462_01096"/>
<organism evidence="2 3">
    <name type="scientific">Proteiniborus ethanoligenes</name>
    <dbReference type="NCBI Taxonomy" id="415015"/>
    <lineage>
        <taxon>Bacteria</taxon>
        <taxon>Bacillati</taxon>
        <taxon>Bacillota</taxon>
        <taxon>Clostridia</taxon>
        <taxon>Eubacteriales</taxon>
        <taxon>Proteiniborus</taxon>
    </lineage>
</organism>
<dbReference type="Proteomes" id="UP000198625">
    <property type="component" value="Unassembled WGS sequence"/>
</dbReference>
<feature type="domain" description="N-acetyltransferase" evidence="1">
    <location>
        <begin position="1"/>
        <end position="134"/>
    </location>
</feature>
<dbReference type="SUPFAM" id="SSF55729">
    <property type="entry name" value="Acyl-CoA N-acyltransferases (Nat)"/>
    <property type="match status" value="1"/>
</dbReference>
<sequence>MLIARKAKDAKDNNEMLNILKQNYIDCNIENSSLSYIIEEDNNIIGGCNFYFIKDNAVINFLVIDKNKTGEKIGDGLLRAVLNYCLINGIKNAYFLGNNQYFIKKGFREEREFNKDVFEKTDKKSDTVLVCNIEKFLSKKCCP</sequence>
<dbReference type="PROSITE" id="PS51186">
    <property type="entry name" value="GNAT"/>
    <property type="match status" value="1"/>
</dbReference>
<protein>
    <submittedName>
        <fullName evidence="2">Acetyltransferase (GNAT) domain-containing protein</fullName>
    </submittedName>
</protein>
<accession>A0A1H3NBI8</accession>
<reference evidence="2 3" key="1">
    <citation type="submission" date="2016-10" db="EMBL/GenBank/DDBJ databases">
        <authorList>
            <person name="de Groot N.N."/>
        </authorList>
    </citation>
    <scope>NUCLEOTIDE SEQUENCE [LARGE SCALE GENOMIC DNA]</scope>
    <source>
        <strain evidence="2 3">DSM 21650</strain>
    </source>
</reference>
<dbReference type="EMBL" id="FNQE01000009">
    <property type="protein sequence ID" value="SDY86267.1"/>
    <property type="molecule type" value="Genomic_DNA"/>
</dbReference>
<dbReference type="GO" id="GO:0016747">
    <property type="term" value="F:acyltransferase activity, transferring groups other than amino-acyl groups"/>
    <property type="evidence" value="ECO:0007669"/>
    <property type="project" value="InterPro"/>
</dbReference>
<keyword evidence="3" id="KW-1185">Reference proteome</keyword>
<dbReference type="AlphaFoldDB" id="A0A1H3NBI8"/>
<keyword evidence="2" id="KW-0808">Transferase</keyword>
<evidence type="ECO:0000313" key="2">
    <source>
        <dbReference type="EMBL" id="SDY86267.1"/>
    </source>
</evidence>
<evidence type="ECO:0000313" key="3">
    <source>
        <dbReference type="Proteomes" id="UP000198625"/>
    </source>
</evidence>
<name>A0A1H3NBI8_9FIRM</name>